<gene>
    <name evidence="1" type="ORF">B7H17_24525</name>
</gene>
<comment type="caution">
    <text evidence="1">The sequence shown here is derived from an EMBL/GenBank/DDBJ whole genome shotgun (WGS) entry which is preliminary data.</text>
</comment>
<reference evidence="1 2" key="1">
    <citation type="submission" date="2017-04" db="EMBL/GenBank/DDBJ databases">
        <title>Presence of VIM-2 positive Pseudomonas species in chickens and their surrounding environment.</title>
        <authorList>
            <person name="Zhang R."/>
        </authorList>
    </citation>
    <scope>NUCLEOTIDE SEQUENCE [LARGE SCALE GENOMIC DNA]</scope>
    <source>
        <strain evidence="1 2">DZ-C18</strain>
    </source>
</reference>
<dbReference type="Proteomes" id="UP000193675">
    <property type="component" value="Unassembled WGS sequence"/>
</dbReference>
<sequence length="81" mass="8517">MHRTTTLLLAAATSAATSKLLAKTLGGSESVARATAQMAKRDLQALEAHVYATGVDLCDHPLFRLAHGVPRDNHNTAVLPA</sequence>
<name>A0A1X1A1C0_PSEPU</name>
<organism evidence="1 2">
    <name type="scientific">Pseudomonas putida</name>
    <name type="common">Arthrobacter siderocapsulatus</name>
    <dbReference type="NCBI Taxonomy" id="303"/>
    <lineage>
        <taxon>Bacteria</taxon>
        <taxon>Pseudomonadati</taxon>
        <taxon>Pseudomonadota</taxon>
        <taxon>Gammaproteobacteria</taxon>
        <taxon>Pseudomonadales</taxon>
        <taxon>Pseudomonadaceae</taxon>
        <taxon>Pseudomonas</taxon>
    </lineage>
</organism>
<evidence type="ECO:0000313" key="2">
    <source>
        <dbReference type="Proteomes" id="UP000193675"/>
    </source>
</evidence>
<evidence type="ECO:0000313" key="1">
    <source>
        <dbReference type="EMBL" id="ORL58700.1"/>
    </source>
</evidence>
<dbReference type="EMBL" id="NBWC01000049">
    <property type="protein sequence ID" value="ORL58700.1"/>
    <property type="molecule type" value="Genomic_DNA"/>
</dbReference>
<proteinExistence type="predicted"/>
<protein>
    <submittedName>
        <fullName evidence="1">Uncharacterized protein</fullName>
    </submittedName>
</protein>
<accession>A0A1X1A1C0</accession>
<dbReference type="AlphaFoldDB" id="A0A1X1A1C0"/>